<feature type="compositionally biased region" description="Polar residues" evidence="1">
    <location>
        <begin position="167"/>
        <end position="177"/>
    </location>
</feature>
<evidence type="ECO:0000313" key="2">
    <source>
        <dbReference type="EMBL" id="RKU42099.1"/>
    </source>
</evidence>
<reference evidence="2 3" key="1">
    <citation type="submission" date="2018-08" db="EMBL/GenBank/DDBJ databases">
        <title>Draft genome of the lignicolous fungus Coniochaeta pulveracea.</title>
        <authorList>
            <person name="Borstlap C.J."/>
            <person name="De Witt R.N."/>
            <person name="Botha A."/>
            <person name="Volschenk H."/>
        </authorList>
    </citation>
    <scope>NUCLEOTIDE SEQUENCE [LARGE SCALE GENOMIC DNA]</scope>
    <source>
        <strain evidence="2 3">CAB683</strain>
    </source>
</reference>
<keyword evidence="3" id="KW-1185">Reference proteome</keyword>
<dbReference type="OrthoDB" id="5419666at2759"/>
<feature type="compositionally biased region" description="Polar residues" evidence="1">
    <location>
        <begin position="205"/>
        <end position="226"/>
    </location>
</feature>
<protein>
    <submittedName>
        <fullName evidence="2">Uncharacterized protein</fullName>
    </submittedName>
</protein>
<comment type="caution">
    <text evidence="2">The sequence shown here is derived from an EMBL/GenBank/DDBJ whole genome shotgun (WGS) entry which is preliminary data.</text>
</comment>
<proteinExistence type="predicted"/>
<evidence type="ECO:0000256" key="1">
    <source>
        <dbReference type="SAM" id="MobiDB-lite"/>
    </source>
</evidence>
<dbReference type="STRING" id="177199.A0A420Y2K5"/>
<evidence type="ECO:0000313" key="3">
    <source>
        <dbReference type="Proteomes" id="UP000275385"/>
    </source>
</evidence>
<dbReference type="AlphaFoldDB" id="A0A420Y2K5"/>
<accession>A0A420Y2K5</accession>
<feature type="compositionally biased region" description="Low complexity" evidence="1">
    <location>
        <begin position="69"/>
        <end position="91"/>
    </location>
</feature>
<feature type="region of interest" description="Disordered" evidence="1">
    <location>
        <begin position="69"/>
        <end position="231"/>
    </location>
</feature>
<dbReference type="Proteomes" id="UP000275385">
    <property type="component" value="Unassembled WGS sequence"/>
</dbReference>
<organism evidence="2 3">
    <name type="scientific">Coniochaeta pulveracea</name>
    <dbReference type="NCBI Taxonomy" id="177199"/>
    <lineage>
        <taxon>Eukaryota</taxon>
        <taxon>Fungi</taxon>
        <taxon>Dikarya</taxon>
        <taxon>Ascomycota</taxon>
        <taxon>Pezizomycotina</taxon>
        <taxon>Sordariomycetes</taxon>
        <taxon>Sordariomycetidae</taxon>
        <taxon>Coniochaetales</taxon>
        <taxon>Coniochaetaceae</taxon>
        <taxon>Coniochaeta</taxon>
    </lineage>
</organism>
<sequence length="318" mass="34622">MSLARAFTTRRVKNLQTSERDGIPQRSNTTVKSSVGSIRSKISAPMELIHTTNMLAYNAPDLHLQTASSASSIGSDDGMTSDSAGTSASSPPTSPDVPPQRSMTPEPNHLSCYFTAPGQAPVAKPAMSALKPSPSISRQQPPIIPQRSPSHTKKASLDALNRHRSVSRNSEQSARTLSTKASFSFSRSSSASSSTTATTYLPTPGVQQQHFSKVSSTQAGPSSPTTGKLAPPPVFYYQNMKEQMDHPHPFGQELAQVREIAEEYGINEPFQAVDEETQHMEAHGLFKFTAQDYLFEIQCFSVDRFDDIPQPQPLALWI</sequence>
<dbReference type="EMBL" id="QVQW01000061">
    <property type="protein sequence ID" value="RKU42099.1"/>
    <property type="molecule type" value="Genomic_DNA"/>
</dbReference>
<feature type="compositionally biased region" description="Polar residues" evidence="1">
    <location>
        <begin position="25"/>
        <end position="34"/>
    </location>
</feature>
<feature type="compositionally biased region" description="Low complexity" evidence="1">
    <location>
        <begin position="178"/>
        <end position="199"/>
    </location>
</feature>
<gene>
    <name evidence="2" type="ORF">DL546_001213</name>
</gene>
<feature type="compositionally biased region" description="Low complexity" evidence="1">
    <location>
        <begin position="132"/>
        <end position="149"/>
    </location>
</feature>
<feature type="region of interest" description="Disordered" evidence="1">
    <location>
        <begin position="1"/>
        <end position="34"/>
    </location>
</feature>
<name>A0A420Y2K5_9PEZI</name>